<organism evidence="2 3">
    <name type="scientific">Chitinimonas taiwanensis DSM 18899</name>
    <dbReference type="NCBI Taxonomy" id="1121279"/>
    <lineage>
        <taxon>Bacteria</taxon>
        <taxon>Pseudomonadati</taxon>
        <taxon>Pseudomonadota</taxon>
        <taxon>Betaproteobacteria</taxon>
        <taxon>Neisseriales</taxon>
        <taxon>Chitinibacteraceae</taxon>
        <taxon>Chitinimonas</taxon>
    </lineage>
</organism>
<dbReference type="EMBL" id="FPKR01000004">
    <property type="protein sequence ID" value="SFZ74595.1"/>
    <property type="molecule type" value="Genomic_DNA"/>
</dbReference>
<feature type="signal peptide" evidence="1">
    <location>
        <begin position="1"/>
        <end position="23"/>
    </location>
</feature>
<dbReference type="OrthoDB" id="9429661at2"/>
<accession>A0A1K2HCW1</accession>
<evidence type="ECO:0008006" key="4">
    <source>
        <dbReference type="Google" id="ProtNLM"/>
    </source>
</evidence>
<sequence>MKHALRPYALLSGLLLLAGCASAPVAPSAPVSQPAEVATPTPAVSAPASAAILGSWEGKWTIESMGYEGKTVVVIEQVNGNAVSGRATMFDTPYGDLTEDFAPATFDGSKLNVKHANNASYVLTLSEKDGKPRLVGPLVYITDAGTYNGTIRVSKK</sequence>
<dbReference type="RefSeq" id="WP_072427850.1">
    <property type="nucleotide sequence ID" value="NZ_FPKR01000004.1"/>
</dbReference>
<dbReference type="STRING" id="1121279.SAMN02745887_01325"/>
<protein>
    <recommendedName>
        <fullName evidence="4">Lipocalin-like domain-containing protein</fullName>
    </recommendedName>
</protein>
<evidence type="ECO:0000313" key="2">
    <source>
        <dbReference type="EMBL" id="SFZ74595.1"/>
    </source>
</evidence>
<proteinExistence type="predicted"/>
<dbReference type="PROSITE" id="PS51257">
    <property type="entry name" value="PROKAR_LIPOPROTEIN"/>
    <property type="match status" value="1"/>
</dbReference>
<keyword evidence="1" id="KW-0732">Signal</keyword>
<keyword evidence="3" id="KW-1185">Reference proteome</keyword>
<gene>
    <name evidence="2" type="ORF">SAMN02745887_01325</name>
</gene>
<evidence type="ECO:0000313" key="3">
    <source>
        <dbReference type="Proteomes" id="UP000186513"/>
    </source>
</evidence>
<dbReference type="AlphaFoldDB" id="A0A1K2HCW1"/>
<reference evidence="2 3" key="1">
    <citation type="submission" date="2016-11" db="EMBL/GenBank/DDBJ databases">
        <authorList>
            <person name="Jaros S."/>
            <person name="Januszkiewicz K."/>
            <person name="Wedrychowicz H."/>
        </authorList>
    </citation>
    <scope>NUCLEOTIDE SEQUENCE [LARGE SCALE GENOMIC DNA]</scope>
    <source>
        <strain evidence="2 3">DSM 18899</strain>
    </source>
</reference>
<dbReference type="Proteomes" id="UP000186513">
    <property type="component" value="Unassembled WGS sequence"/>
</dbReference>
<name>A0A1K2HCW1_9NEIS</name>
<evidence type="ECO:0000256" key="1">
    <source>
        <dbReference type="SAM" id="SignalP"/>
    </source>
</evidence>
<feature type="chain" id="PRO_5012340222" description="Lipocalin-like domain-containing protein" evidence="1">
    <location>
        <begin position="24"/>
        <end position="156"/>
    </location>
</feature>